<dbReference type="InterPro" id="IPR005116">
    <property type="entry name" value="Transp-assoc_OB_typ1"/>
</dbReference>
<proteinExistence type="predicted"/>
<keyword evidence="4 8" id="KW-0067">ATP-binding</keyword>
<accession>A0ABW9FCD7</accession>
<evidence type="ECO:0000313" key="8">
    <source>
        <dbReference type="EMBL" id="MFM1723217.1"/>
    </source>
</evidence>
<evidence type="ECO:0000313" key="9">
    <source>
        <dbReference type="Proteomes" id="UP001629745"/>
    </source>
</evidence>
<dbReference type="InterPro" id="IPR027417">
    <property type="entry name" value="P-loop_NTPase"/>
</dbReference>
<feature type="domain" description="ABC transporter" evidence="6">
    <location>
        <begin position="6"/>
        <end position="235"/>
    </location>
</feature>
<evidence type="ECO:0000259" key="7">
    <source>
        <dbReference type="PROSITE" id="PS51866"/>
    </source>
</evidence>
<evidence type="ECO:0000256" key="1">
    <source>
        <dbReference type="ARBA" id="ARBA00022448"/>
    </source>
</evidence>
<dbReference type="PROSITE" id="PS51866">
    <property type="entry name" value="MOP"/>
    <property type="match status" value="1"/>
</dbReference>
<dbReference type="Gene3D" id="2.40.50.100">
    <property type="match status" value="1"/>
</dbReference>
<dbReference type="SMART" id="SM00382">
    <property type="entry name" value="AAA"/>
    <property type="match status" value="1"/>
</dbReference>
<dbReference type="Proteomes" id="UP001629745">
    <property type="component" value="Unassembled WGS sequence"/>
</dbReference>
<evidence type="ECO:0000256" key="5">
    <source>
        <dbReference type="PROSITE-ProRule" id="PRU01213"/>
    </source>
</evidence>
<dbReference type="Gene3D" id="3.40.50.300">
    <property type="entry name" value="P-loop containing nucleotide triphosphate hydrolases"/>
    <property type="match status" value="1"/>
</dbReference>
<dbReference type="InterPro" id="IPR008995">
    <property type="entry name" value="Mo/tungstate-bd_C_term_dom"/>
</dbReference>
<comment type="caution">
    <text evidence="8">The sequence shown here is derived from an EMBL/GenBank/DDBJ whole genome shotgun (WGS) entry which is preliminary data.</text>
</comment>
<dbReference type="Pfam" id="PF00005">
    <property type="entry name" value="ABC_tran"/>
    <property type="match status" value="1"/>
</dbReference>
<dbReference type="InterPro" id="IPR004606">
    <property type="entry name" value="Mop_domain"/>
</dbReference>
<keyword evidence="1" id="KW-0813">Transport</keyword>
<keyword evidence="3" id="KW-0547">Nucleotide-binding</keyword>
<evidence type="ECO:0000256" key="4">
    <source>
        <dbReference type="ARBA" id="ARBA00022840"/>
    </source>
</evidence>
<evidence type="ECO:0000256" key="3">
    <source>
        <dbReference type="ARBA" id="ARBA00022741"/>
    </source>
</evidence>
<feature type="domain" description="Mop" evidence="7">
    <location>
        <begin position="287"/>
        <end position="358"/>
    </location>
</feature>
<dbReference type="InterPro" id="IPR050093">
    <property type="entry name" value="ABC_SmlMolc_Importer"/>
</dbReference>
<gene>
    <name evidence="8" type="ORF">ABEU20_001778</name>
</gene>
<dbReference type="InterPro" id="IPR003439">
    <property type="entry name" value="ABC_transporter-like_ATP-bd"/>
</dbReference>
<dbReference type="RefSeq" id="WP_420163765.1">
    <property type="nucleotide sequence ID" value="NZ_JBDLNV010000002.1"/>
</dbReference>
<keyword evidence="2 5" id="KW-0500">Molybdenum</keyword>
<dbReference type="PANTHER" id="PTHR42781">
    <property type="entry name" value="SPERMIDINE/PUTRESCINE IMPORT ATP-BINDING PROTEIN POTA"/>
    <property type="match status" value="1"/>
</dbReference>
<dbReference type="SUPFAM" id="SSF52540">
    <property type="entry name" value="P-loop containing nucleoside triphosphate hydrolases"/>
    <property type="match status" value="1"/>
</dbReference>
<dbReference type="PROSITE" id="PS50893">
    <property type="entry name" value="ABC_TRANSPORTER_2"/>
    <property type="match status" value="1"/>
</dbReference>
<evidence type="ECO:0000259" key="6">
    <source>
        <dbReference type="PROSITE" id="PS50893"/>
    </source>
</evidence>
<evidence type="ECO:0000256" key="2">
    <source>
        <dbReference type="ARBA" id="ARBA00022505"/>
    </source>
</evidence>
<dbReference type="InterPro" id="IPR003593">
    <property type="entry name" value="AAA+_ATPase"/>
</dbReference>
<protein>
    <submittedName>
        <fullName evidence="8">ATP-binding cassette domain-containing protein</fullName>
    </submittedName>
</protein>
<sequence length="360" mass="37452">MSGLELRARVAARGLDVELSVAPGEVVALLGPNGAGKSTLLDVTAGLLRPDEGRVVLGGRVLVDTAKDVAVPPHQRSVALLAQEALLFPHLTIRENVAFAPRSAGAGRREAYAAADRWLDEVDATELAGRRPRKLSGGQAQRVAIARALAAGPELLLLDEPMAALDVGVAPAVRALLRRVLRTGDRTAILVTHDVLDAVSLADRVVVLDAGRIVEEGAVERVLARPRSVFAARIAGINLVAGKVRDGVLDTVVGAVHGIAEDGCDDGESAVAVFSPTAVAVHRKQPEGSPRNVFRVRIAEIEGLGRHGQAIRVRAVDHPDGSAGPVADVTAAAVAQLDLAPGDDVWFAVKATEVAIYPAA</sequence>
<reference evidence="8 9" key="1">
    <citation type="submission" date="2023-11" db="EMBL/GenBank/DDBJ databases">
        <authorList>
            <person name="Val-Calvo J."/>
            <person name="Scortti M."/>
            <person name="Vazquez-Boland J."/>
        </authorList>
    </citation>
    <scope>NUCLEOTIDE SEQUENCE [LARGE SCALE GENOMIC DNA]</scope>
    <source>
        <strain evidence="8 9">PAM 2766</strain>
    </source>
</reference>
<dbReference type="PANTHER" id="PTHR42781:SF4">
    <property type="entry name" value="SPERMIDINE_PUTRESCINE IMPORT ATP-BINDING PROTEIN POTA"/>
    <property type="match status" value="1"/>
</dbReference>
<dbReference type="PROSITE" id="PS00211">
    <property type="entry name" value="ABC_TRANSPORTER_1"/>
    <property type="match status" value="1"/>
</dbReference>
<dbReference type="GO" id="GO:0005524">
    <property type="term" value="F:ATP binding"/>
    <property type="evidence" value="ECO:0007669"/>
    <property type="project" value="UniProtKB-KW"/>
</dbReference>
<keyword evidence="9" id="KW-1185">Reference proteome</keyword>
<dbReference type="InterPro" id="IPR017871">
    <property type="entry name" value="ABC_transporter-like_CS"/>
</dbReference>
<organism evidence="8 9">
    <name type="scientific">Rhodococcus parequi</name>
    <dbReference type="NCBI Taxonomy" id="3137122"/>
    <lineage>
        <taxon>Bacteria</taxon>
        <taxon>Bacillati</taxon>
        <taxon>Actinomycetota</taxon>
        <taxon>Actinomycetes</taxon>
        <taxon>Mycobacteriales</taxon>
        <taxon>Nocardiaceae</taxon>
        <taxon>Rhodococcus</taxon>
    </lineage>
</organism>
<dbReference type="EMBL" id="JBDLNV010000002">
    <property type="protein sequence ID" value="MFM1723217.1"/>
    <property type="molecule type" value="Genomic_DNA"/>
</dbReference>
<dbReference type="Pfam" id="PF03459">
    <property type="entry name" value="TOBE"/>
    <property type="match status" value="1"/>
</dbReference>
<dbReference type="SUPFAM" id="SSF50331">
    <property type="entry name" value="MOP-like"/>
    <property type="match status" value="1"/>
</dbReference>
<name>A0ABW9FCD7_9NOCA</name>